<dbReference type="Pfam" id="PF00144">
    <property type="entry name" value="Beta-lactamase"/>
    <property type="match status" value="1"/>
</dbReference>
<keyword evidence="4" id="KW-0645">Protease</keyword>
<feature type="domain" description="Copper amine oxidase-like N-terminal" evidence="3">
    <location>
        <begin position="467"/>
        <end position="542"/>
    </location>
</feature>
<dbReference type="EMBL" id="CP036259">
    <property type="protein sequence ID" value="QDR83167.1"/>
    <property type="molecule type" value="Genomic_DNA"/>
</dbReference>
<dbReference type="InterPro" id="IPR012338">
    <property type="entry name" value="Beta-lactam/transpept-like"/>
</dbReference>
<dbReference type="RefSeq" id="WP_144352478.1">
    <property type="nucleotide sequence ID" value="NZ_CP036259.1"/>
</dbReference>
<dbReference type="Gene3D" id="3.40.710.10">
    <property type="entry name" value="DD-peptidase/beta-lactamase superfamily"/>
    <property type="match status" value="1"/>
</dbReference>
<evidence type="ECO:0000313" key="5">
    <source>
        <dbReference type="Proteomes" id="UP000320776"/>
    </source>
</evidence>
<gene>
    <name evidence="4" type="primary">dap</name>
    <name evidence="4" type="ORF">SPTER_46450</name>
</gene>
<feature type="chain" id="PRO_5021887482" evidence="1">
    <location>
        <begin position="29"/>
        <end position="548"/>
    </location>
</feature>
<dbReference type="PANTHER" id="PTHR46825:SF9">
    <property type="entry name" value="BETA-LACTAMASE-RELATED DOMAIN-CONTAINING PROTEIN"/>
    <property type="match status" value="1"/>
</dbReference>
<dbReference type="InterPro" id="IPR012854">
    <property type="entry name" value="Cu_amine_oxidase-like_N"/>
</dbReference>
<dbReference type="KEGG" id="sted:SPTER_46450"/>
<keyword evidence="1" id="KW-0732">Signal</keyword>
<organism evidence="4 5">
    <name type="scientific">Sporomusa termitida</name>
    <dbReference type="NCBI Taxonomy" id="2377"/>
    <lineage>
        <taxon>Bacteria</taxon>
        <taxon>Bacillati</taxon>
        <taxon>Bacillota</taxon>
        <taxon>Negativicutes</taxon>
        <taxon>Selenomonadales</taxon>
        <taxon>Sporomusaceae</taxon>
        <taxon>Sporomusa</taxon>
    </lineage>
</organism>
<proteinExistence type="predicted"/>
<dbReference type="PANTHER" id="PTHR46825">
    <property type="entry name" value="D-ALANYL-D-ALANINE-CARBOXYPEPTIDASE/ENDOPEPTIDASE AMPH"/>
    <property type="match status" value="1"/>
</dbReference>
<keyword evidence="4" id="KW-0031">Aminopeptidase</keyword>
<dbReference type="EC" id="3.4.11.19" evidence="4"/>
<dbReference type="Gene3D" id="3.30.457.10">
    <property type="entry name" value="Copper amine oxidase-like, N-terminal domain"/>
    <property type="match status" value="1"/>
</dbReference>
<evidence type="ECO:0000313" key="4">
    <source>
        <dbReference type="EMBL" id="QDR83167.1"/>
    </source>
</evidence>
<reference evidence="4 5" key="1">
    <citation type="submission" date="2019-02" db="EMBL/GenBank/DDBJ databases">
        <title>Closed genome of Sporomusa termitida DSM 4440.</title>
        <authorList>
            <person name="Poehlein A."/>
            <person name="Daniel R."/>
        </authorList>
    </citation>
    <scope>NUCLEOTIDE SEQUENCE [LARGE SCALE GENOMIC DNA]</scope>
    <source>
        <strain evidence="4 5">DSM 4440</strain>
    </source>
</reference>
<dbReference type="SUPFAM" id="SSF56601">
    <property type="entry name" value="beta-lactamase/transpeptidase-like"/>
    <property type="match status" value="1"/>
</dbReference>
<dbReference type="Proteomes" id="UP000320776">
    <property type="component" value="Chromosome"/>
</dbReference>
<feature type="domain" description="Beta-lactamase-related" evidence="2">
    <location>
        <begin position="58"/>
        <end position="405"/>
    </location>
</feature>
<dbReference type="AlphaFoldDB" id="A0A517E0N8"/>
<dbReference type="GO" id="GO:0004177">
    <property type="term" value="F:aminopeptidase activity"/>
    <property type="evidence" value="ECO:0007669"/>
    <property type="project" value="UniProtKB-KW"/>
</dbReference>
<keyword evidence="4" id="KW-0378">Hydrolase</keyword>
<dbReference type="OrthoDB" id="9797709at2"/>
<dbReference type="InterPro" id="IPR001466">
    <property type="entry name" value="Beta-lactam-related"/>
</dbReference>
<name>A0A517E0N8_9FIRM</name>
<dbReference type="SUPFAM" id="SSF55383">
    <property type="entry name" value="Copper amine oxidase, domain N"/>
    <property type="match status" value="1"/>
</dbReference>
<evidence type="ECO:0000259" key="3">
    <source>
        <dbReference type="Pfam" id="PF07833"/>
    </source>
</evidence>
<dbReference type="InterPro" id="IPR050491">
    <property type="entry name" value="AmpC-like"/>
</dbReference>
<feature type="signal peptide" evidence="1">
    <location>
        <begin position="1"/>
        <end position="28"/>
    </location>
</feature>
<protein>
    <submittedName>
        <fullName evidence="4">D-aminopeptidase</fullName>
        <ecNumber evidence="4">3.4.11.19</ecNumber>
    </submittedName>
</protein>
<sequence>MSCSRLFKCLPVMLAGITLAAASLPALAAGPEAPPGYFALPSYQQPANPTALDKQLLAIMADYRVVGLSAAVYRDNKIIWSGGYGWADLNTGRAVTPATLFRVASLSKMVTATALMQLYEQGKFGLDDDISSSLGYQVRNPHYPAVKITFRQLLNHTSSIIDSGAYDAIVESTPALLPALDIKELLVPGGQYYSAATFAPQAPGTCFNYSNFGTGIAGSLVEKISGLPFAEYCSTFIFKPLGMDASFEPADINNWQNIATLYRPDGQFIHFRPTKDTYTGIKPAPATITAPLGSALGYSPAGGLRASTTDFAKFMQAHMNGGSYNRIRILKADTADLMHSMQWFGYSMDGFYKQKGLNFHITDDLVPGRRLIGHSGEAYGLSGDAYYDPDSRIGFVFMLNGANLNNADPFYRVENTIAITLLAAFAPPAANLSRELRAKVNANFITVNGRKIVLPAPAAITRSGKTQHLFLPAVATADALAAGINQQGDTVTFTQGQKKAVLTAGQNRMSVNGETLLLPHPPYRQNGQIFVPVRELAAALNISTRLRL</sequence>
<keyword evidence="5" id="KW-1185">Reference proteome</keyword>
<evidence type="ECO:0000256" key="1">
    <source>
        <dbReference type="SAM" id="SignalP"/>
    </source>
</evidence>
<accession>A0A517E0N8</accession>
<evidence type="ECO:0000259" key="2">
    <source>
        <dbReference type="Pfam" id="PF00144"/>
    </source>
</evidence>
<dbReference type="Pfam" id="PF07833">
    <property type="entry name" value="Cu_amine_oxidN1"/>
    <property type="match status" value="1"/>
</dbReference>
<dbReference type="InterPro" id="IPR036582">
    <property type="entry name" value="Mao_N_sf"/>
</dbReference>